<comment type="caution">
    <text evidence="2">The sequence shown here is derived from an EMBL/GenBank/DDBJ whole genome shotgun (WGS) entry which is preliminary data.</text>
</comment>
<feature type="domain" description="Protein kinase" evidence="1">
    <location>
        <begin position="108"/>
        <end position="453"/>
    </location>
</feature>
<dbReference type="EMBL" id="MU251259">
    <property type="protein sequence ID" value="KAG9253063.1"/>
    <property type="molecule type" value="Genomic_DNA"/>
</dbReference>
<protein>
    <recommendedName>
        <fullName evidence="1">Protein kinase domain-containing protein</fullName>
    </recommendedName>
</protein>
<dbReference type="GO" id="GO:0004672">
    <property type="term" value="F:protein kinase activity"/>
    <property type="evidence" value="ECO:0007669"/>
    <property type="project" value="InterPro"/>
</dbReference>
<dbReference type="InterPro" id="IPR011009">
    <property type="entry name" value="Kinase-like_dom_sf"/>
</dbReference>
<sequence>MSKQTRPASPSTWRRRSWTSLRSTPRSCRITRALLAILLLLCLLHAYDKFCTARRELSIKYSPTQFTRLSVEEQIRLADPQWQSMERAPYQDSADKSAYSRDALLNDGLQWTKLGGGFEGEAFRYRDVVVKVYRERHTPFRNCVPGHEPEQRWPTEVAASLIMGGIVGRGEMIEDDASFLPVTDYFLASPPTEQQPQPRKWHFVTEFQVNGNLAKLGQRLHESEPVYTARDLDIIYRPSLNRLLQALEDMHAHHDLCHDDLKMDNIFLGTRHNATERLPLTEATHWLLADLGNAREREHAYHATTIWRSRNLMDCRANDVVRLIKAYLEFLRMSVDDMERFDAELFEAAEPWSRLFWSVWDETQQQDYTTTADSVLNMSLEDLMPTNAPLAGAARQPFSFHNPLARLFAGRRWALSSATRHILKVQAREKSARIWAMTFVFGVPYPSCAGSTP</sequence>
<dbReference type="Gene3D" id="1.10.510.10">
    <property type="entry name" value="Transferase(Phosphotransferase) domain 1"/>
    <property type="match status" value="1"/>
</dbReference>
<dbReference type="GeneID" id="70288822"/>
<keyword evidence="3" id="KW-1185">Reference proteome</keyword>
<dbReference type="InterPro" id="IPR000719">
    <property type="entry name" value="Prot_kinase_dom"/>
</dbReference>
<dbReference type="RefSeq" id="XP_046116987.1">
    <property type="nucleotide sequence ID" value="XM_046257919.1"/>
</dbReference>
<dbReference type="InterPro" id="IPR008271">
    <property type="entry name" value="Ser/Thr_kinase_AS"/>
</dbReference>
<dbReference type="Proteomes" id="UP000887229">
    <property type="component" value="Unassembled WGS sequence"/>
</dbReference>
<reference evidence="2" key="1">
    <citation type="journal article" date="2021" name="IMA Fungus">
        <title>Genomic characterization of three marine fungi, including Emericellopsis atlantica sp. nov. with signatures of a generalist lifestyle and marine biomass degradation.</title>
        <authorList>
            <person name="Hagestad O.C."/>
            <person name="Hou L."/>
            <person name="Andersen J.H."/>
            <person name="Hansen E.H."/>
            <person name="Altermark B."/>
            <person name="Li C."/>
            <person name="Kuhnert E."/>
            <person name="Cox R.J."/>
            <person name="Crous P.W."/>
            <person name="Spatafora J.W."/>
            <person name="Lail K."/>
            <person name="Amirebrahimi M."/>
            <person name="Lipzen A."/>
            <person name="Pangilinan J."/>
            <person name="Andreopoulos W."/>
            <person name="Hayes R.D."/>
            <person name="Ng V."/>
            <person name="Grigoriev I.V."/>
            <person name="Jackson S.A."/>
            <person name="Sutton T.D.S."/>
            <person name="Dobson A.D.W."/>
            <person name="Rama T."/>
        </authorList>
    </citation>
    <scope>NUCLEOTIDE SEQUENCE</scope>
    <source>
        <strain evidence="2">TS7</strain>
    </source>
</reference>
<proteinExistence type="predicted"/>
<dbReference type="OrthoDB" id="5337378at2759"/>
<evidence type="ECO:0000313" key="2">
    <source>
        <dbReference type="EMBL" id="KAG9253063.1"/>
    </source>
</evidence>
<evidence type="ECO:0000259" key="1">
    <source>
        <dbReference type="PROSITE" id="PS50011"/>
    </source>
</evidence>
<name>A0A9P8CN30_9HYPO</name>
<dbReference type="PROSITE" id="PS50011">
    <property type="entry name" value="PROTEIN_KINASE_DOM"/>
    <property type="match status" value="1"/>
</dbReference>
<dbReference type="SUPFAM" id="SSF56112">
    <property type="entry name" value="Protein kinase-like (PK-like)"/>
    <property type="match status" value="1"/>
</dbReference>
<accession>A0A9P8CN30</accession>
<dbReference type="AlphaFoldDB" id="A0A9P8CN30"/>
<dbReference type="GO" id="GO:0005524">
    <property type="term" value="F:ATP binding"/>
    <property type="evidence" value="ECO:0007669"/>
    <property type="project" value="InterPro"/>
</dbReference>
<gene>
    <name evidence="2" type="ORF">F5Z01DRAFT_173337</name>
</gene>
<dbReference type="PROSITE" id="PS00108">
    <property type="entry name" value="PROTEIN_KINASE_ST"/>
    <property type="match status" value="1"/>
</dbReference>
<organism evidence="2 3">
    <name type="scientific">Emericellopsis atlantica</name>
    <dbReference type="NCBI Taxonomy" id="2614577"/>
    <lineage>
        <taxon>Eukaryota</taxon>
        <taxon>Fungi</taxon>
        <taxon>Dikarya</taxon>
        <taxon>Ascomycota</taxon>
        <taxon>Pezizomycotina</taxon>
        <taxon>Sordariomycetes</taxon>
        <taxon>Hypocreomycetidae</taxon>
        <taxon>Hypocreales</taxon>
        <taxon>Bionectriaceae</taxon>
        <taxon>Emericellopsis</taxon>
    </lineage>
</organism>
<evidence type="ECO:0000313" key="3">
    <source>
        <dbReference type="Proteomes" id="UP000887229"/>
    </source>
</evidence>